<dbReference type="AlphaFoldDB" id="A0A813H3S7"/>
<proteinExistence type="predicted"/>
<evidence type="ECO:0000256" key="1">
    <source>
        <dbReference type="SAM" id="SignalP"/>
    </source>
</evidence>
<dbReference type="EMBL" id="CAJNNW010000913">
    <property type="protein sequence ID" value="CAE8632441.1"/>
    <property type="molecule type" value="Genomic_DNA"/>
</dbReference>
<name>A0A813H3S7_POLGL</name>
<reference evidence="2" key="1">
    <citation type="submission" date="2021-02" db="EMBL/GenBank/DDBJ databases">
        <authorList>
            <person name="Dougan E. K."/>
            <person name="Rhodes N."/>
            <person name="Thang M."/>
            <person name="Chan C."/>
        </authorList>
    </citation>
    <scope>NUCLEOTIDE SEQUENCE</scope>
</reference>
<evidence type="ECO:0000313" key="2">
    <source>
        <dbReference type="EMBL" id="CAE8632441.1"/>
    </source>
</evidence>
<organism evidence="2 3">
    <name type="scientific">Polarella glacialis</name>
    <name type="common">Dinoflagellate</name>
    <dbReference type="NCBI Taxonomy" id="89957"/>
    <lineage>
        <taxon>Eukaryota</taxon>
        <taxon>Sar</taxon>
        <taxon>Alveolata</taxon>
        <taxon>Dinophyceae</taxon>
        <taxon>Suessiales</taxon>
        <taxon>Suessiaceae</taxon>
        <taxon>Polarella</taxon>
    </lineage>
</organism>
<feature type="signal peptide" evidence="1">
    <location>
        <begin position="1"/>
        <end position="17"/>
    </location>
</feature>
<gene>
    <name evidence="2" type="ORF">PGLA2088_LOCUS1212</name>
</gene>
<evidence type="ECO:0008006" key="4">
    <source>
        <dbReference type="Google" id="ProtNLM"/>
    </source>
</evidence>
<dbReference type="Proteomes" id="UP000626109">
    <property type="component" value="Unassembled WGS sequence"/>
</dbReference>
<protein>
    <recommendedName>
        <fullName evidence="4">Secreted protein</fullName>
    </recommendedName>
</protein>
<accession>A0A813H3S7</accession>
<feature type="chain" id="PRO_5032590147" description="Secreted protein" evidence="1">
    <location>
        <begin position="18"/>
        <end position="173"/>
    </location>
</feature>
<evidence type="ECO:0000313" key="3">
    <source>
        <dbReference type="Proteomes" id="UP000626109"/>
    </source>
</evidence>
<keyword evidence="1" id="KW-0732">Signal</keyword>
<comment type="caution">
    <text evidence="2">The sequence shown here is derived from an EMBL/GenBank/DDBJ whole genome shotgun (WGS) entry which is preliminary data.</text>
</comment>
<sequence length="173" mass="18385">MSLSIFFTLSSTVPTRAITPGATTLWMAIWIRSTMSPFEAVSFLQSSVAFGILTSHWSGSGSSKAPSSSVYLSLSCFRFLCEAVRNDALLFTTDICCICISIWICLSPMSWTAALVLPVSTRMVCMASVNSFIVAACEAIIAATPSIWAVSPDFAIARSVGCSAVDGAVEVEQ</sequence>